<comment type="caution">
    <text evidence="2">The sequence shown here is derived from an EMBL/GenBank/DDBJ whole genome shotgun (WGS) entry which is preliminary data.</text>
</comment>
<dbReference type="Gene3D" id="3.20.20.190">
    <property type="entry name" value="Phosphatidylinositol (PI) phosphodiesterase"/>
    <property type="match status" value="1"/>
</dbReference>
<evidence type="ECO:0000259" key="1">
    <source>
        <dbReference type="PROSITE" id="PS51704"/>
    </source>
</evidence>
<accession>A0ABV5LSD2</accession>
<dbReference type="PANTHER" id="PTHR46211:SF14">
    <property type="entry name" value="GLYCEROPHOSPHODIESTER PHOSPHODIESTERASE"/>
    <property type="match status" value="1"/>
</dbReference>
<keyword evidence="3" id="KW-1185">Reference proteome</keyword>
<proteinExistence type="predicted"/>
<evidence type="ECO:0000313" key="2">
    <source>
        <dbReference type="EMBL" id="MFB9376987.1"/>
    </source>
</evidence>
<dbReference type="PANTHER" id="PTHR46211">
    <property type="entry name" value="GLYCEROPHOSPHORYL DIESTER PHOSPHODIESTERASE"/>
    <property type="match status" value="1"/>
</dbReference>
<reference evidence="2 3" key="1">
    <citation type="submission" date="2024-09" db="EMBL/GenBank/DDBJ databases">
        <authorList>
            <person name="Sun Q."/>
            <person name="Mori K."/>
        </authorList>
    </citation>
    <scope>NUCLEOTIDE SEQUENCE [LARGE SCALE GENOMIC DNA]</scope>
    <source>
        <strain evidence="2 3">TISTR 1856</strain>
    </source>
</reference>
<dbReference type="InterPro" id="IPR017946">
    <property type="entry name" value="PLC-like_Pdiesterase_TIM-brl"/>
</dbReference>
<dbReference type="PROSITE" id="PS51704">
    <property type="entry name" value="GP_PDE"/>
    <property type="match status" value="1"/>
</dbReference>
<dbReference type="Proteomes" id="UP001589748">
    <property type="component" value="Unassembled WGS sequence"/>
</dbReference>
<dbReference type="RefSeq" id="WP_380135365.1">
    <property type="nucleotide sequence ID" value="NZ_JBHLUI010000003.1"/>
</dbReference>
<protein>
    <submittedName>
        <fullName evidence="2">Glycerophosphodiester phosphodiesterase</fullName>
    </submittedName>
</protein>
<gene>
    <name evidence="2" type="ORF">ACFFVI_08395</name>
</gene>
<evidence type="ECO:0000313" key="3">
    <source>
        <dbReference type="Proteomes" id="UP001589748"/>
    </source>
</evidence>
<organism evidence="2 3">
    <name type="scientific">Kineococcus gynurae</name>
    <dbReference type="NCBI Taxonomy" id="452979"/>
    <lineage>
        <taxon>Bacteria</taxon>
        <taxon>Bacillati</taxon>
        <taxon>Actinomycetota</taxon>
        <taxon>Actinomycetes</taxon>
        <taxon>Kineosporiales</taxon>
        <taxon>Kineosporiaceae</taxon>
        <taxon>Kineococcus</taxon>
    </lineage>
</organism>
<sequence>MRKPLVVAHRGYSVVAPENTLAAVESALRVGADLVEIDVQLTADGVPVVLHDQRLDATTSGSGEISQVSTTTVFGLDAGSWFSPAFSGQPLPLFADVVDLLAAHHRGGLLVELKGTWSVPAAAGLVDTVREAGIEQRCSIQGFDPRSVAAVGDVAPDLRRGLLLMRPGPDTAAEGEALRRDLGISFVAPHAGAALEPDVVAGYHRAGLDVAVWTVDEPALWRALVRNRVDAIITNRPGELLGHLAARELALTQDAPVPDADALHRLAAAQGLRAVGTRRGVA</sequence>
<dbReference type="Pfam" id="PF03009">
    <property type="entry name" value="GDPD"/>
    <property type="match status" value="1"/>
</dbReference>
<dbReference type="InterPro" id="IPR030395">
    <property type="entry name" value="GP_PDE_dom"/>
</dbReference>
<dbReference type="EMBL" id="JBHMDM010000004">
    <property type="protein sequence ID" value="MFB9376987.1"/>
    <property type="molecule type" value="Genomic_DNA"/>
</dbReference>
<feature type="domain" description="GP-PDE" evidence="1">
    <location>
        <begin position="4"/>
        <end position="244"/>
    </location>
</feature>
<name>A0ABV5LSD2_9ACTN</name>
<dbReference type="SUPFAM" id="SSF51695">
    <property type="entry name" value="PLC-like phosphodiesterases"/>
    <property type="match status" value="1"/>
</dbReference>